<comment type="caution">
    <text evidence="6">The sequence shown here is derived from an EMBL/GenBank/DDBJ whole genome shotgun (WGS) entry which is preliminary data.</text>
</comment>
<keyword evidence="1" id="KW-0479">Metal-binding</keyword>
<dbReference type="Proteomes" id="UP000521943">
    <property type="component" value="Unassembled WGS sequence"/>
</dbReference>
<evidence type="ECO:0000259" key="5">
    <source>
        <dbReference type="PROSITE" id="PS50865"/>
    </source>
</evidence>
<keyword evidence="7" id="KW-1185">Reference proteome</keyword>
<gene>
    <name evidence="6" type="ORF">DFP72DRAFT_1045639</name>
</gene>
<keyword evidence="2 4" id="KW-0863">Zinc-finger</keyword>
<evidence type="ECO:0000256" key="4">
    <source>
        <dbReference type="PROSITE-ProRule" id="PRU00134"/>
    </source>
</evidence>
<evidence type="ECO:0000313" key="6">
    <source>
        <dbReference type="EMBL" id="KAF6755138.1"/>
    </source>
</evidence>
<dbReference type="InterPro" id="IPR002893">
    <property type="entry name" value="Znf_MYND"/>
</dbReference>
<protein>
    <recommendedName>
        <fullName evidence="5">MYND-type domain-containing protein</fullName>
    </recommendedName>
</protein>
<evidence type="ECO:0000256" key="2">
    <source>
        <dbReference type="ARBA" id="ARBA00022771"/>
    </source>
</evidence>
<dbReference type="Pfam" id="PF01753">
    <property type="entry name" value="zf-MYND"/>
    <property type="match status" value="1"/>
</dbReference>
<dbReference type="AlphaFoldDB" id="A0A8H6I0G1"/>
<dbReference type="GO" id="GO:0008270">
    <property type="term" value="F:zinc ion binding"/>
    <property type="evidence" value="ECO:0007669"/>
    <property type="project" value="UniProtKB-KW"/>
</dbReference>
<proteinExistence type="predicted"/>
<sequence>MPTTTRNPLALKAERCVAEGRRYKVTNQATPLRALAEFLSREDRTSYFESILDALDPRLVPEYPPTSWSPKASWNTIEDGMQALKDLVLVFRAVAEAADIPVIETFGKAIIRTLIDRWVGVMAWMRRVLVYASRTSAESGEVGLTVVTQFSASLMLMVTGSGEDPFRLEIVSMTCTADLILLLLCQVDPQTQRHYDLAPDQTPFLPPTLCTIIQLLHIYLEYSVGAEAMQLRLRSTKASTRRMAIRFFIRRIEEIVAHSFKSNLAAAAKSYLYLVVSVSILVHDRALWHTFDLEDFIFKYTAALCTLTKKAETLKFADTRFWANVSAAIIVLVKDFLIKLSPNPSAHVSKLVEGGLLQCVAICTTHQQDSEADLDLKSDGNALDALFLLYPFMYLSKVYFAADARGDSNLWRDNHVTRAEAQREGICVMIDQALNRSHHVYTDGKNRTISLCSNLKHSPTSEGHTFDNYRDALKTCAGCHAVTYCSQECQKEDWDALHSKECQGLAVRYREQKGDKSWISVSTRIDQVRLLESCLNKEMPPLPQVLAQIAEKQKKTPSEATEWPHIYRPDSFLCVFDFVGAANFHRSYSLNAYTACVWSSSARGLWAPRLHQYVLDMEANWDEIVLVEGLFRFNAEKIMFTLLKMRYDPDGPEGARYTVLSSFCRNAATDITRSIDTLKCSKWLDE</sequence>
<accession>A0A8H6I0G1</accession>
<evidence type="ECO:0000256" key="3">
    <source>
        <dbReference type="ARBA" id="ARBA00022833"/>
    </source>
</evidence>
<reference evidence="6 7" key="1">
    <citation type="submission" date="2020-07" db="EMBL/GenBank/DDBJ databases">
        <title>Comparative genomics of pyrophilous fungi reveals a link between fire events and developmental genes.</title>
        <authorList>
            <consortium name="DOE Joint Genome Institute"/>
            <person name="Steindorff A.S."/>
            <person name="Carver A."/>
            <person name="Calhoun S."/>
            <person name="Stillman K."/>
            <person name="Liu H."/>
            <person name="Lipzen A."/>
            <person name="Pangilinan J."/>
            <person name="Labutti K."/>
            <person name="Bruns T.D."/>
            <person name="Grigoriev I.V."/>
        </authorList>
    </citation>
    <scope>NUCLEOTIDE SEQUENCE [LARGE SCALE GENOMIC DNA]</scope>
    <source>
        <strain evidence="6 7">CBS 144469</strain>
    </source>
</reference>
<evidence type="ECO:0000256" key="1">
    <source>
        <dbReference type="ARBA" id="ARBA00022723"/>
    </source>
</evidence>
<organism evidence="6 7">
    <name type="scientific">Ephemerocybe angulata</name>
    <dbReference type="NCBI Taxonomy" id="980116"/>
    <lineage>
        <taxon>Eukaryota</taxon>
        <taxon>Fungi</taxon>
        <taxon>Dikarya</taxon>
        <taxon>Basidiomycota</taxon>
        <taxon>Agaricomycotina</taxon>
        <taxon>Agaricomycetes</taxon>
        <taxon>Agaricomycetidae</taxon>
        <taxon>Agaricales</taxon>
        <taxon>Agaricineae</taxon>
        <taxon>Psathyrellaceae</taxon>
        <taxon>Ephemerocybe</taxon>
    </lineage>
</organism>
<dbReference type="OrthoDB" id="2937055at2759"/>
<dbReference type="Gene3D" id="6.10.140.2220">
    <property type="match status" value="1"/>
</dbReference>
<dbReference type="SUPFAM" id="SSF144232">
    <property type="entry name" value="HIT/MYND zinc finger-like"/>
    <property type="match status" value="1"/>
</dbReference>
<feature type="domain" description="MYND-type" evidence="5">
    <location>
        <begin position="452"/>
        <end position="502"/>
    </location>
</feature>
<dbReference type="PROSITE" id="PS50865">
    <property type="entry name" value="ZF_MYND_2"/>
    <property type="match status" value="1"/>
</dbReference>
<dbReference type="EMBL" id="JACGCI010000031">
    <property type="protein sequence ID" value="KAF6755138.1"/>
    <property type="molecule type" value="Genomic_DNA"/>
</dbReference>
<evidence type="ECO:0000313" key="7">
    <source>
        <dbReference type="Proteomes" id="UP000521943"/>
    </source>
</evidence>
<keyword evidence="3" id="KW-0862">Zinc</keyword>
<name>A0A8H6I0G1_9AGAR</name>